<evidence type="ECO:0000313" key="7">
    <source>
        <dbReference type="Proteomes" id="UP001152795"/>
    </source>
</evidence>
<evidence type="ECO:0000256" key="5">
    <source>
        <dbReference type="PROSITE-ProRule" id="PRU00076"/>
    </source>
</evidence>
<dbReference type="InterPro" id="IPR000742">
    <property type="entry name" value="EGF"/>
</dbReference>
<dbReference type="Gene3D" id="2.10.25.10">
    <property type="entry name" value="Laminin"/>
    <property type="match status" value="2"/>
</dbReference>
<keyword evidence="1 5" id="KW-0245">EGF-like domain</keyword>
<evidence type="ECO:0000256" key="4">
    <source>
        <dbReference type="ARBA" id="ARBA00023157"/>
    </source>
</evidence>
<reference evidence="6" key="1">
    <citation type="submission" date="2020-04" db="EMBL/GenBank/DDBJ databases">
        <authorList>
            <person name="Alioto T."/>
            <person name="Alioto T."/>
            <person name="Gomez Garrido J."/>
        </authorList>
    </citation>
    <scope>NUCLEOTIDE SEQUENCE</scope>
    <source>
        <strain evidence="6">A484AB</strain>
    </source>
</reference>
<dbReference type="Pfam" id="PF00008">
    <property type="entry name" value="EGF"/>
    <property type="match status" value="2"/>
</dbReference>
<dbReference type="OrthoDB" id="430340at2759"/>
<dbReference type="PROSITE" id="PS00010">
    <property type="entry name" value="ASX_HYDROXYL"/>
    <property type="match status" value="1"/>
</dbReference>
<dbReference type="InterPro" id="IPR001881">
    <property type="entry name" value="EGF-like_Ca-bd_dom"/>
</dbReference>
<feature type="disulfide bond" evidence="5">
    <location>
        <begin position="45"/>
        <end position="54"/>
    </location>
</feature>
<dbReference type="InterPro" id="IPR000152">
    <property type="entry name" value="EGF-type_Asp/Asn_hydroxyl_site"/>
</dbReference>
<evidence type="ECO:0000256" key="3">
    <source>
        <dbReference type="ARBA" id="ARBA00022737"/>
    </source>
</evidence>
<dbReference type="PANTHER" id="PTHR12916">
    <property type="entry name" value="CYTOCHROME C OXIDASE POLYPEPTIDE VIC-2"/>
    <property type="match status" value="1"/>
</dbReference>
<dbReference type="PROSITE" id="PS00022">
    <property type="entry name" value="EGF_1"/>
    <property type="match status" value="1"/>
</dbReference>
<dbReference type="SMART" id="SM00181">
    <property type="entry name" value="EGF"/>
    <property type="match status" value="2"/>
</dbReference>
<keyword evidence="3" id="KW-0677">Repeat</keyword>
<dbReference type="EMBL" id="CACRXK020008702">
    <property type="protein sequence ID" value="CAB4015404.1"/>
    <property type="molecule type" value="Genomic_DNA"/>
</dbReference>
<evidence type="ECO:0000256" key="1">
    <source>
        <dbReference type="ARBA" id="ARBA00022536"/>
    </source>
</evidence>
<proteinExistence type="predicted"/>
<comment type="caution">
    <text evidence="6">The sequence shown here is derived from an EMBL/GenBank/DDBJ whole genome shotgun (WGS) entry which is preliminary data.</text>
</comment>
<protein>
    <submittedName>
        <fullName evidence="6">Protocadherin Fat 4-like</fullName>
    </submittedName>
</protein>
<dbReference type="FunFam" id="2.10.25.10:FF:000066">
    <property type="entry name" value="FAT atypical cadherin 4"/>
    <property type="match status" value="1"/>
</dbReference>
<dbReference type="SUPFAM" id="SSF57196">
    <property type="entry name" value="EGF/Laminin"/>
    <property type="match status" value="2"/>
</dbReference>
<dbReference type="SMART" id="SM00179">
    <property type="entry name" value="EGF_CA"/>
    <property type="match status" value="2"/>
</dbReference>
<name>A0A6S7I9R7_PARCT</name>
<evidence type="ECO:0000256" key="2">
    <source>
        <dbReference type="ARBA" id="ARBA00022729"/>
    </source>
</evidence>
<evidence type="ECO:0000313" key="6">
    <source>
        <dbReference type="EMBL" id="CAB4015404.1"/>
    </source>
</evidence>
<organism evidence="6 7">
    <name type="scientific">Paramuricea clavata</name>
    <name type="common">Red gorgonian</name>
    <name type="synonym">Violescent sea-whip</name>
    <dbReference type="NCBI Taxonomy" id="317549"/>
    <lineage>
        <taxon>Eukaryota</taxon>
        <taxon>Metazoa</taxon>
        <taxon>Cnidaria</taxon>
        <taxon>Anthozoa</taxon>
        <taxon>Octocorallia</taxon>
        <taxon>Malacalcyonacea</taxon>
        <taxon>Plexauridae</taxon>
        <taxon>Paramuricea</taxon>
    </lineage>
</organism>
<dbReference type="InterPro" id="IPR018097">
    <property type="entry name" value="EGF_Ca-bd_CS"/>
</dbReference>
<dbReference type="PROSITE" id="PS01187">
    <property type="entry name" value="EGF_CA"/>
    <property type="match status" value="1"/>
</dbReference>
<keyword evidence="7" id="KW-1185">Reference proteome</keyword>
<gene>
    <name evidence="6" type="ORF">PACLA_8A065902</name>
</gene>
<keyword evidence="4 5" id="KW-1015">Disulfide bond</keyword>
<dbReference type="AlphaFoldDB" id="A0A6S7I9R7"/>
<dbReference type="Proteomes" id="UP001152795">
    <property type="component" value="Unassembled WGS sequence"/>
</dbReference>
<comment type="caution">
    <text evidence="5">Lacks conserved residue(s) required for the propagation of feature annotation.</text>
</comment>
<dbReference type="PROSITE" id="PS50026">
    <property type="entry name" value="EGF_3"/>
    <property type="match status" value="2"/>
</dbReference>
<keyword evidence="2" id="KW-0732">Signal</keyword>
<accession>A0A6S7I9R7</accession>
<sequence>MIEGEMAVVEFEKPSRLCNLTACSSDPCFNNGRCQVDGSDFICHCPREWTGKQCLIDVDECKSDTCSNNGVCVNRKGSFSCECRNSSTSGKLCQFREKVCNPNPCGKAKCYPKEVKLRYECLADVKAVAMVFTLDDARLPFKNWMLYDVAKEIENAINDAAVVQTREGGRSRRDTIIVDYSECSVRVKQHKLVQDKQLELQIILVCAQPPEQKYVCDAMFKQGMVTSCTDESGTREAKPKTDPPTINPESVTLAFIVRKPNGKDTEASETINVLRERNIEEELGKHKMFDITLKARSLKNAESGESDSDLSSGAITGVVIGCIVLIILAIVIVFLVIRTRQL</sequence>
<dbReference type="CDD" id="cd00054">
    <property type="entry name" value="EGF_CA"/>
    <property type="match status" value="2"/>
</dbReference>
<dbReference type="PANTHER" id="PTHR12916:SF4">
    <property type="entry name" value="UNINFLATABLE, ISOFORM C"/>
    <property type="match status" value="1"/>
</dbReference>
<dbReference type="GO" id="GO:0005509">
    <property type="term" value="F:calcium ion binding"/>
    <property type="evidence" value="ECO:0007669"/>
    <property type="project" value="InterPro"/>
</dbReference>